<evidence type="ECO:0000256" key="1">
    <source>
        <dbReference type="SAM" id="Phobius"/>
    </source>
</evidence>
<keyword evidence="3" id="KW-0012">Acyltransferase</keyword>
<comment type="caution">
    <text evidence="3">The sequence shown here is derived from an EMBL/GenBank/DDBJ whole genome shotgun (WGS) entry which is preliminary data.</text>
</comment>
<feature type="transmembrane region" description="Helical" evidence="1">
    <location>
        <begin position="131"/>
        <end position="150"/>
    </location>
</feature>
<dbReference type="RefSeq" id="WP_182954828.1">
    <property type="nucleotide sequence ID" value="NZ_JABEQM010000002.1"/>
</dbReference>
<name>A0A7W4PNE2_9PROT</name>
<feature type="transmembrane region" description="Helical" evidence="1">
    <location>
        <begin position="12"/>
        <end position="33"/>
    </location>
</feature>
<evidence type="ECO:0000259" key="2">
    <source>
        <dbReference type="Pfam" id="PF01757"/>
    </source>
</evidence>
<feature type="domain" description="Acyltransferase 3" evidence="2">
    <location>
        <begin position="7"/>
        <end position="324"/>
    </location>
</feature>
<protein>
    <submittedName>
        <fullName evidence="3">Acyltransferase</fullName>
    </submittedName>
</protein>
<dbReference type="Pfam" id="PF01757">
    <property type="entry name" value="Acyl_transf_3"/>
    <property type="match status" value="1"/>
</dbReference>
<keyword evidence="1" id="KW-0812">Transmembrane</keyword>
<proteinExistence type="predicted"/>
<dbReference type="InterPro" id="IPR002656">
    <property type="entry name" value="Acyl_transf_3_dom"/>
</dbReference>
<feature type="transmembrane region" description="Helical" evidence="1">
    <location>
        <begin position="242"/>
        <end position="259"/>
    </location>
</feature>
<dbReference type="PANTHER" id="PTHR23028:SF134">
    <property type="entry name" value="PUTATIVE (AFU_ORTHOLOGUE AFUA_4G08520)-RELATED"/>
    <property type="match status" value="1"/>
</dbReference>
<evidence type="ECO:0000313" key="4">
    <source>
        <dbReference type="Proteomes" id="UP000578030"/>
    </source>
</evidence>
<dbReference type="PANTHER" id="PTHR23028">
    <property type="entry name" value="ACETYLTRANSFERASE"/>
    <property type="match status" value="1"/>
</dbReference>
<dbReference type="AlphaFoldDB" id="A0A7W4PNE2"/>
<feature type="transmembrane region" description="Helical" evidence="1">
    <location>
        <begin position="78"/>
        <end position="101"/>
    </location>
</feature>
<dbReference type="GO" id="GO:0016747">
    <property type="term" value="F:acyltransferase activity, transferring groups other than amino-acyl groups"/>
    <property type="evidence" value="ECO:0007669"/>
    <property type="project" value="InterPro"/>
</dbReference>
<evidence type="ECO:0000313" key="3">
    <source>
        <dbReference type="EMBL" id="MBB2200786.1"/>
    </source>
</evidence>
<dbReference type="EMBL" id="JABEQM010000002">
    <property type="protein sequence ID" value="MBB2200786.1"/>
    <property type="molecule type" value="Genomic_DNA"/>
</dbReference>
<keyword evidence="1" id="KW-0472">Membrane</keyword>
<dbReference type="InterPro" id="IPR050879">
    <property type="entry name" value="Acyltransferase_3"/>
</dbReference>
<keyword evidence="1" id="KW-1133">Transmembrane helix</keyword>
<feature type="transmembrane region" description="Helical" evidence="1">
    <location>
        <begin position="213"/>
        <end position="230"/>
    </location>
</feature>
<gene>
    <name evidence="3" type="ORF">HLH28_04205</name>
</gene>
<accession>A0A7W4PNE2</accession>
<feature type="transmembrane region" description="Helical" evidence="1">
    <location>
        <begin position="157"/>
        <end position="175"/>
    </location>
</feature>
<feature type="transmembrane region" description="Helical" evidence="1">
    <location>
        <begin position="271"/>
        <end position="293"/>
    </location>
</feature>
<reference evidence="3 4" key="1">
    <citation type="submission" date="2020-04" db="EMBL/GenBank/DDBJ databases">
        <title>Description of novel Gluconacetobacter.</title>
        <authorList>
            <person name="Sombolestani A."/>
        </authorList>
    </citation>
    <scope>NUCLEOTIDE SEQUENCE [LARGE SCALE GENOMIC DNA]</scope>
    <source>
        <strain evidence="3 4">LMG 27802</strain>
    </source>
</reference>
<organism evidence="3 4">
    <name type="scientific">Gluconacetobacter tumulisoli</name>
    <dbReference type="NCBI Taxonomy" id="1286189"/>
    <lineage>
        <taxon>Bacteria</taxon>
        <taxon>Pseudomonadati</taxon>
        <taxon>Pseudomonadota</taxon>
        <taxon>Alphaproteobacteria</taxon>
        <taxon>Acetobacterales</taxon>
        <taxon>Acetobacteraceae</taxon>
        <taxon>Gluconacetobacter</taxon>
    </lineage>
</organism>
<dbReference type="Proteomes" id="UP000578030">
    <property type="component" value="Unassembled WGS sequence"/>
</dbReference>
<feature type="transmembrane region" description="Helical" evidence="1">
    <location>
        <begin position="305"/>
        <end position="324"/>
    </location>
</feature>
<keyword evidence="4" id="KW-1185">Reference proteome</keyword>
<keyword evidence="3" id="KW-0808">Transferase</keyword>
<feature type="transmembrane region" description="Helical" evidence="1">
    <location>
        <begin position="39"/>
        <end position="57"/>
    </location>
</feature>
<feature type="transmembrane region" description="Helical" evidence="1">
    <location>
        <begin position="187"/>
        <end position="206"/>
    </location>
</feature>
<sequence>MAKRLFHTLDGLRGLAAAAVVLVHIHIIFPAAWFPPGGYLAVDLFFVLSGFVLAEAYSARLDAGLPFAAFMRKRVVRLWPLYALGLSIGAAVTALEVALHFKPLAELAPFPAALFYLPWLGAHGELYPLNFPAWSLFYELVANAALAVAWPRLTTRTLMAVVGISALGLVVSASVRGSLNAGMYWEGTAVALARVGFSFFLGVLLWRIRPGSLGLGAWVPMGLLAFALVIDSTAIPRGVLDLLAVFLLFPLIVWLGAATQPRGASLAVFQVAGAASYALYAIHAPLLWCIGVVLDKGLHIPLATLPFWAAPVTLAVLYVIAWFLDGLDAAARVRLDRAIDRVARRVRTAPLA</sequence>